<protein>
    <recommendedName>
        <fullName evidence="3">TIGR03792 family protein</fullName>
    </recommendedName>
</protein>
<dbReference type="InterPro" id="IPR022512">
    <property type="entry name" value="CHP03792"/>
</dbReference>
<dbReference type="Proteomes" id="UP001501510">
    <property type="component" value="Unassembled WGS sequence"/>
</dbReference>
<accession>A0ABP3UH68</accession>
<keyword evidence="2" id="KW-1185">Reference proteome</keyword>
<dbReference type="SUPFAM" id="SSF54909">
    <property type="entry name" value="Dimeric alpha+beta barrel"/>
    <property type="match status" value="1"/>
</dbReference>
<evidence type="ECO:0000313" key="2">
    <source>
        <dbReference type="Proteomes" id="UP001501510"/>
    </source>
</evidence>
<evidence type="ECO:0008006" key="3">
    <source>
        <dbReference type="Google" id="ProtNLM"/>
    </source>
</evidence>
<dbReference type="InterPro" id="IPR011008">
    <property type="entry name" value="Dimeric_a/b-barrel"/>
</dbReference>
<name>A0ABP3UH68_9CLOT</name>
<sequence length="119" mass="14646">MIREEICFNEYPVEYLVFKIEETASIKEFLELQQKVWTKYLSSFDAFVSEEIWINKENPGEIHKIVVWKSMDGWKDICPIELKEKDEEFKKLYNKPFQITRRLHKEYNHGLYRVKLFYK</sequence>
<gene>
    <name evidence="1" type="ORF">GCM10008906_00260</name>
</gene>
<comment type="caution">
    <text evidence="1">The sequence shown here is derived from an EMBL/GenBank/DDBJ whole genome shotgun (WGS) entry which is preliminary data.</text>
</comment>
<organism evidence="1 2">
    <name type="scientific">Clostridium oceanicum</name>
    <dbReference type="NCBI Taxonomy" id="1543"/>
    <lineage>
        <taxon>Bacteria</taxon>
        <taxon>Bacillati</taxon>
        <taxon>Bacillota</taxon>
        <taxon>Clostridia</taxon>
        <taxon>Eubacteriales</taxon>
        <taxon>Clostridiaceae</taxon>
        <taxon>Clostridium</taxon>
    </lineage>
</organism>
<dbReference type="RefSeq" id="WP_343757596.1">
    <property type="nucleotide sequence ID" value="NZ_BAAACG010000001.1"/>
</dbReference>
<evidence type="ECO:0000313" key="1">
    <source>
        <dbReference type="EMBL" id="GAA0731593.1"/>
    </source>
</evidence>
<proteinExistence type="predicted"/>
<dbReference type="NCBIfam" id="TIGR03792">
    <property type="entry name" value="TIGR03792 family protein"/>
    <property type="match status" value="1"/>
</dbReference>
<dbReference type="EMBL" id="BAAACG010000001">
    <property type="protein sequence ID" value="GAA0731593.1"/>
    <property type="molecule type" value="Genomic_DNA"/>
</dbReference>
<reference evidence="2" key="1">
    <citation type="journal article" date="2019" name="Int. J. Syst. Evol. Microbiol.">
        <title>The Global Catalogue of Microorganisms (GCM) 10K type strain sequencing project: providing services to taxonomists for standard genome sequencing and annotation.</title>
        <authorList>
            <consortium name="The Broad Institute Genomics Platform"/>
            <consortium name="The Broad Institute Genome Sequencing Center for Infectious Disease"/>
            <person name="Wu L."/>
            <person name="Ma J."/>
        </authorList>
    </citation>
    <scope>NUCLEOTIDE SEQUENCE [LARGE SCALE GENOMIC DNA]</scope>
    <source>
        <strain evidence="2">JCM 1407</strain>
    </source>
</reference>